<dbReference type="AlphaFoldDB" id="A0AAD7TC17"/>
<keyword evidence="3" id="KW-1185">Reference proteome</keyword>
<gene>
    <name evidence="2" type="ORF">AAFF_G00139110</name>
</gene>
<reference evidence="2" key="1">
    <citation type="journal article" date="2023" name="Science">
        <title>Genome structures resolve the early diversification of teleost fishes.</title>
        <authorList>
            <person name="Parey E."/>
            <person name="Louis A."/>
            <person name="Montfort J."/>
            <person name="Bouchez O."/>
            <person name="Roques C."/>
            <person name="Iampietro C."/>
            <person name="Lluch J."/>
            <person name="Castinel A."/>
            <person name="Donnadieu C."/>
            <person name="Desvignes T."/>
            <person name="Floi Bucao C."/>
            <person name="Jouanno E."/>
            <person name="Wen M."/>
            <person name="Mejri S."/>
            <person name="Dirks R."/>
            <person name="Jansen H."/>
            <person name="Henkel C."/>
            <person name="Chen W.J."/>
            <person name="Zahm M."/>
            <person name="Cabau C."/>
            <person name="Klopp C."/>
            <person name="Thompson A.W."/>
            <person name="Robinson-Rechavi M."/>
            <person name="Braasch I."/>
            <person name="Lecointre G."/>
            <person name="Bobe J."/>
            <person name="Postlethwait J.H."/>
            <person name="Berthelot C."/>
            <person name="Roest Crollius H."/>
            <person name="Guiguen Y."/>
        </authorList>
    </citation>
    <scope>NUCLEOTIDE SEQUENCE</scope>
    <source>
        <strain evidence="2">NC1722</strain>
    </source>
</reference>
<feature type="region of interest" description="Disordered" evidence="1">
    <location>
        <begin position="21"/>
        <end position="88"/>
    </location>
</feature>
<comment type="caution">
    <text evidence="2">The sequence shown here is derived from an EMBL/GenBank/DDBJ whole genome shotgun (WGS) entry which is preliminary data.</text>
</comment>
<dbReference type="EMBL" id="JAINUG010000002">
    <property type="protein sequence ID" value="KAJ8418202.1"/>
    <property type="molecule type" value="Genomic_DNA"/>
</dbReference>
<dbReference type="Proteomes" id="UP001221898">
    <property type="component" value="Unassembled WGS sequence"/>
</dbReference>
<sequence length="118" mass="12757">MHHSTFLKGRAVCRERRAFFLRRRRGSAPQREAHASASSGGHTRAPAPSVTTPPRSPAPLAVRQGSRRGRIPRTRTCTAEAKSQSGRRGFLTQARGRLPPSLEHVACAKAGGGSFYLA</sequence>
<evidence type="ECO:0000256" key="1">
    <source>
        <dbReference type="SAM" id="MobiDB-lite"/>
    </source>
</evidence>
<accession>A0AAD7TC17</accession>
<organism evidence="2 3">
    <name type="scientific">Aldrovandia affinis</name>
    <dbReference type="NCBI Taxonomy" id="143900"/>
    <lineage>
        <taxon>Eukaryota</taxon>
        <taxon>Metazoa</taxon>
        <taxon>Chordata</taxon>
        <taxon>Craniata</taxon>
        <taxon>Vertebrata</taxon>
        <taxon>Euteleostomi</taxon>
        <taxon>Actinopterygii</taxon>
        <taxon>Neopterygii</taxon>
        <taxon>Teleostei</taxon>
        <taxon>Notacanthiformes</taxon>
        <taxon>Halosauridae</taxon>
        <taxon>Aldrovandia</taxon>
    </lineage>
</organism>
<evidence type="ECO:0000313" key="2">
    <source>
        <dbReference type="EMBL" id="KAJ8418202.1"/>
    </source>
</evidence>
<proteinExistence type="predicted"/>
<evidence type="ECO:0000313" key="3">
    <source>
        <dbReference type="Proteomes" id="UP001221898"/>
    </source>
</evidence>
<name>A0AAD7TC17_9TELE</name>
<feature type="compositionally biased region" description="Polar residues" evidence="1">
    <location>
        <begin position="75"/>
        <end position="86"/>
    </location>
</feature>
<protein>
    <submittedName>
        <fullName evidence="2">Uncharacterized protein</fullName>
    </submittedName>
</protein>